<gene>
    <name evidence="2" type="ORF">NCTC13456_01022</name>
</gene>
<proteinExistence type="predicted"/>
<protein>
    <submittedName>
        <fullName evidence="2">Uncharacterized protein</fullName>
    </submittedName>
</protein>
<reference evidence="2 3" key="1">
    <citation type="submission" date="2018-06" db="EMBL/GenBank/DDBJ databases">
        <authorList>
            <consortium name="Pathogen Informatics"/>
            <person name="Doyle S."/>
        </authorList>
    </citation>
    <scope>NUCLEOTIDE SEQUENCE [LARGE SCALE GENOMIC DNA]</scope>
    <source>
        <strain evidence="2 3">NCTC13456</strain>
    </source>
</reference>
<dbReference type="EMBL" id="UFXS01000001">
    <property type="protein sequence ID" value="STD54452.1"/>
    <property type="molecule type" value="Genomic_DNA"/>
</dbReference>
<sequence>MLIKISYIFAKGSIIKIKSTLILTLLYLIICITLVVSYLEYLINFWLKLTIIKNLYNIFS</sequence>
<keyword evidence="1" id="KW-0812">Transmembrane</keyword>
<dbReference type="Proteomes" id="UP000254737">
    <property type="component" value="Unassembled WGS sequence"/>
</dbReference>
<evidence type="ECO:0000313" key="3">
    <source>
        <dbReference type="Proteomes" id="UP000254737"/>
    </source>
</evidence>
<keyword evidence="1" id="KW-1133">Transmembrane helix</keyword>
<keyword evidence="1" id="KW-0472">Membrane</keyword>
<accession>A0A376G4N4</accession>
<dbReference type="AlphaFoldDB" id="A0A376G4N4"/>
<feature type="transmembrane region" description="Helical" evidence="1">
    <location>
        <begin position="21"/>
        <end position="39"/>
    </location>
</feature>
<evidence type="ECO:0000313" key="2">
    <source>
        <dbReference type="EMBL" id="STD54452.1"/>
    </source>
</evidence>
<evidence type="ECO:0000256" key="1">
    <source>
        <dbReference type="SAM" id="Phobius"/>
    </source>
</evidence>
<name>A0A376G4N4_9FLAO</name>
<organism evidence="2 3">
    <name type="scientific">Empedobacter falsenii</name>
    <dbReference type="NCBI Taxonomy" id="343874"/>
    <lineage>
        <taxon>Bacteria</taxon>
        <taxon>Pseudomonadati</taxon>
        <taxon>Bacteroidota</taxon>
        <taxon>Flavobacteriia</taxon>
        <taxon>Flavobacteriales</taxon>
        <taxon>Weeksellaceae</taxon>
        <taxon>Empedobacter</taxon>
    </lineage>
</organism>